<sequence>MTGTDVRAPRSTVDRVARALTEIGAPWVINIVTSVILGAAIGAPEWGAFVAVCAGVVPMGVILIGMRRSRIGDHHVTKINERHLLIAVLLLVTIGGLVTLVVTDAPQQMAGFMAAGLIALAVAAIITSIFRWKVSFHTGVAAGVSVVLAIALSLWWLLGWAFTVLIGWSRVHLGDHTRGQVIVGALLGAIAAGLSYAMIV</sequence>
<feature type="transmembrane region" description="Helical" evidence="1">
    <location>
        <begin position="46"/>
        <end position="64"/>
    </location>
</feature>
<keyword evidence="1" id="KW-1133">Transmembrane helix</keyword>
<reference evidence="3 4" key="1">
    <citation type="journal article" date="2021" name="Front. Microbiol.">
        <title>Bacterial Transformation of Aromatic Monomers in Softwood Black Liquor.</title>
        <authorList>
            <person name="Navas L.E."/>
            <person name="Dexter G."/>
            <person name="Liu J."/>
            <person name="Levy-Booth D."/>
            <person name="Cho M."/>
            <person name="Jang S.K."/>
            <person name="Mansfield S.D."/>
            <person name="Renneckar S."/>
            <person name="Mohn W.W."/>
            <person name="Eltis L.D."/>
        </authorList>
    </citation>
    <scope>NUCLEOTIDE SEQUENCE [LARGE SCALE GENOMIC DNA]</scope>
    <source>
        <strain evidence="3 4">GD02</strain>
    </source>
</reference>
<dbReference type="AlphaFoldDB" id="A0AA46X1A7"/>
<accession>A0AA46X1A7</accession>
<feature type="transmembrane region" description="Helical" evidence="1">
    <location>
        <begin position="109"/>
        <end position="130"/>
    </location>
</feature>
<dbReference type="EMBL" id="CP083975">
    <property type="protein sequence ID" value="UZF48281.1"/>
    <property type="molecule type" value="Genomic_DNA"/>
</dbReference>
<organism evidence="3 4">
    <name type="scientific">Rhodococcus rhodochrous</name>
    <dbReference type="NCBI Taxonomy" id="1829"/>
    <lineage>
        <taxon>Bacteria</taxon>
        <taxon>Bacillati</taxon>
        <taxon>Actinomycetota</taxon>
        <taxon>Actinomycetes</taxon>
        <taxon>Mycobacteriales</taxon>
        <taxon>Nocardiaceae</taxon>
        <taxon>Rhodococcus</taxon>
    </lineage>
</organism>
<feature type="transmembrane region" description="Helical" evidence="1">
    <location>
        <begin position="20"/>
        <end position="40"/>
    </location>
</feature>
<evidence type="ECO:0000256" key="1">
    <source>
        <dbReference type="SAM" id="Phobius"/>
    </source>
</evidence>
<feature type="transmembrane region" description="Helical" evidence="1">
    <location>
        <begin position="84"/>
        <end position="103"/>
    </location>
</feature>
<name>A0AA46X1A7_RHORH</name>
<feature type="transmembrane region" description="Helical" evidence="1">
    <location>
        <begin position="180"/>
        <end position="199"/>
    </location>
</feature>
<gene>
    <name evidence="3" type="ORF">KUM34_028455</name>
</gene>
<keyword evidence="1" id="KW-0472">Membrane</keyword>
<geneLocation type="plasmid" evidence="3 4">
    <name>pGD02.2.1</name>
</geneLocation>
<dbReference type="Proteomes" id="UP001162740">
    <property type="component" value="Plasmid pGD02.2.1"/>
</dbReference>
<dbReference type="InterPro" id="IPR000326">
    <property type="entry name" value="PAP2/HPO"/>
</dbReference>
<feature type="domain" description="Phosphatidic acid phosphatase type 2/haloperoxidase" evidence="2">
    <location>
        <begin position="118"/>
        <end position="198"/>
    </location>
</feature>
<evidence type="ECO:0000313" key="4">
    <source>
        <dbReference type="Proteomes" id="UP001162740"/>
    </source>
</evidence>
<keyword evidence="3" id="KW-0614">Plasmid</keyword>
<evidence type="ECO:0000259" key="2">
    <source>
        <dbReference type="Pfam" id="PF01569"/>
    </source>
</evidence>
<dbReference type="RefSeq" id="WP_229583145.1">
    <property type="nucleotide sequence ID" value="NZ_CP083975.1"/>
</dbReference>
<dbReference type="SUPFAM" id="SSF48317">
    <property type="entry name" value="Acid phosphatase/Vanadium-dependent haloperoxidase"/>
    <property type="match status" value="1"/>
</dbReference>
<dbReference type="InterPro" id="IPR036938">
    <property type="entry name" value="PAP2/HPO_sf"/>
</dbReference>
<protein>
    <submittedName>
        <fullName evidence="3">Phosphatase PAP2 family protein</fullName>
    </submittedName>
</protein>
<keyword evidence="1" id="KW-0812">Transmembrane</keyword>
<dbReference type="Pfam" id="PF01569">
    <property type="entry name" value="PAP2"/>
    <property type="match status" value="1"/>
</dbReference>
<dbReference type="Gene3D" id="1.20.144.10">
    <property type="entry name" value="Phosphatidic acid phosphatase type 2/haloperoxidase"/>
    <property type="match status" value="1"/>
</dbReference>
<proteinExistence type="predicted"/>
<evidence type="ECO:0000313" key="3">
    <source>
        <dbReference type="EMBL" id="UZF48281.1"/>
    </source>
</evidence>
<feature type="transmembrane region" description="Helical" evidence="1">
    <location>
        <begin position="142"/>
        <end position="168"/>
    </location>
</feature>